<feature type="transmembrane region" description="Helical" evidence="1">
    <location>
        <begin position="97"/>
        <end position="115"/>
    </location>
</feature>
<proteinExistence type="predicted"/>
<gene>
    <name evidence="2" type="ORF">Q0590_13770</name>
</gene>
<name>A0ABT8R5F6_9BACT</name>
<keyword evidence="1" id="KW-1133">Transmembrane helix</keyword>
<accession>A0ABT8R5F6</accession>
<evidence type="ECO:0008006" key="4">
    <source>
        <dbReference type="Google" id="ProtNLM"/>
    </source>
</evidence>
<evidence type="ECO:0000313" key="3">
    <source>
        <dbReference type="Proteomes" id="UP001168528"/>
    </source>
</evidence>
<feature type="transmembrane region" description="Helical" evidence="1">
    <location>
        <begin position="348"/>
        <end position="364"/>
    </location>
</feature>
<dbReference type="Proteomes" id="UP001168528">
    <property type="component" value="Unassembled WGS sequence"/>
</dbReference>
<dbReference type="RefSeq" id="WP_302038131.1">
    <property type="nucleotide sequence ID" value="NZ_JAUKPO010000006.1"/>
</dbReference>
<feature type="transmembrane region" description="Helical" evidence="1">
    <location>
        <begin position="322"/>
        <end position="341"/>
    </location>
</feature>
<feature type="transmembrane region" description="Helical" evidence="1">
    <location>
        <begin position="21"/>
        <end position="42"/>
    </location>
</feature>
<keyword evidence="1" id="KW-0472">Membrane</keyword>
<feature type="transmembrane region" description="Helical" evidence="1">
    <location>
        <begin position="218"/>
        <end position="240"/>
    </location>
</feature>
<keyword evidence="3" id="KW-1185">Reference proteome</keyword>
<feature type="transmembrane region" description="Helical" evidence="1">
    <location>
        <begin position="179"/>
        <end position="206"/>
    </location>
</feature>
<keyword evidence="1" id="KW-0812">Transmembrane</keyword>
<comment type="caution">
    <text evidence="2">The sequence shown here is derived from an EMBL/GenBank/DDBJ whole genome shotgun (WGS) entry which is preliminary data.</text>
</comment>
<feature type="transmembrane region" description="Helical" evidence="1">
    <location>
        <begin position="376"/>
        <end position="399"/>
    </location>
</feature>
<feature type="transmembrane region" description="Helical" evidence="1">
    <location>
        <begin position="127"/>
        <end position="144"/>
    </location>
</feature>
<evidence type="ECO:0000313" key="2">
    <source>
        <dbReference type="EMBL" id="MDO1447331.1"/>
    </source>
</evidence>
<sequence length="553" mass="64229">MLLNTLGSIIERKYAKGKYRFYAYIAYCIIGIGFFLRVYHYLDNRSLWLEEAFLTYNFFHRSFIGLTQQPLEYGQQAPIGFLFIEKLFLSAFGKNEYALRLFPLICGTLALYLFYKVSTYFLTPKGSLIALFCFALSNPAIYHAVDVKQYSTELFSSVLIYYLYFYYKDKTDLASMIKWGLAGSSLIWFSYSAVFILAGVGLATIWEKIQVKKELTQLMPLFLTFAIWLISFFIVFILFASNGVQSSWLKGFWQNQGAFMPFPPNTIADLRWFAEQLKNIFDYPLAINFQYIVIPNYLRISIIGLFFFAAGLIYWFKYEKKYFIALVLPLVLTIVASGLTIYPFYERLILFLLPSLILIVIKGLETICKYIETYSTSFATLCIAIFLLPLVFNASYLAIFPKYIYNRIDTREALMYLKENIQKGDFILDNLNYQTTNGNLFYNEGPILSCYREMYPDIEFTTTIFNVDKNKNLVDIYGNVLVKNNRLTDKFIYTKTWVVMKTVTSISLDINEDGHEIRTNKSEYIVNLLIKAGGKITKDFNSQGVKVILVEFN</sequence>
<protein>
    <recommendedName>
        <fullName evidence="4">Glycosyltransferase RgtA/B/C/D-like domain-containing protein</fullName>
    </recommendedName>
</protein>
<organism evidence="2 3">
    <name type="scientific">Rhodocytophaga aerolata</name>
    <dbReference type="NCBI Taxonomy" id="455078"/>
    <lineage>
        <taxon>Bacteria</taxon>
        <taxon>Pseudomonadati</taxon>
        <taxon>Bacteroidota</taxon>
        <taxon>Cytophagia</taxon>
        <taxon>Cytophagales</taxon>
        <taxon>Rhodocytophagaceae</taxon>
        <taxon>Rhodocytophaga</taxon>
    </lineage>
</organism>
<dbReference type="EMBL" id="JAUKPO010000006">
    <property type="protein sequence ID" value="MDO1447331.1"/>
    <property type="molecule type" value="Genomic_DNA"/>
</dbReference>
<evidence type="ECO:0000256" key="1">
    <source>
        <dbReference type="SAM" id="Phobius"/>
    </source>
</evidence>
<feature type="transmembrane region" description="Helical" evidence="1">
    <location>
        <begin position="297"/>
        <end position="316"/>
    </location>
</feature>
<reference evidence="2" key="1">
    <citation type="submission" date="2023-07" db="EMBL/GenBank/DDBJ databases">
        <title>The genome sequence of Rhodocytophaga aerolata KACC 12507.</title>
        <authorList>
            <person name="Zhang X."/>
        </authorList>
    </citation>
    <scope>NUCLEOTIDE SEQUENCE</scope>
    <source>
        <strain evidence="2">KACC 12507</strain>
    </source>
</reference>